<evidence type="ECO:0000313" key="2">
    <source>
        <dbReference type="EMBL" id="BFP49537.1"/>
    </source>
</evidence>
<dbReference type="EMBL" id="AP035881">
    <property type="protein sequence ID" value="BFP49537.1"/>
    <property type="molecule type" value="Genomic_DNA"/>
</dbReference>
<evidence type="ECO:0000256" key="1">
    <source>
        <dbReference type="SAM" id="MobiDB-lite"/>
    </source>
</evidence>
<proteinExistence type="predicted"/>
<sequence length="71" mass="7858">MALGAGITEMPPDHPSTGGTTMSFQLEAARATIDNRLREAEDHRLRRALRLRSRAERATQRARQALTSLTA</sequence>
<feature type="region of interest" description="Disordered" evidence="1">
    <location>
        <begin position="1"/>
        <end position="21"/>
    </location>
</feature>
<dbReference type="AlphaFoldDB" id="A0AB33KAP0"/>
<accession>A0AB33KAP0</accession>
<protein>
    <submittedName>
        <fullName evidence="2">Uncharacterized protein</fullName>
    </submittedName>
</protein>
<gene>
    <name evidence="2" type="ORF">KCMC57_59050</name>
</gene>
<organism evidence="2">
    <name type="scientific">Kitasatospora sp. CMC57</name>
    <dbReference type="NCBI Taxonomy" id="3231513"/>
    <lineage>
        <taxon>Bacteria</taxon>
        <taxon>Bacillati</taxon>
        <taxon>Actinomycetota</taxon>
        <taxon>Actinomycetes</taxon>
        <taxon>Kitasatosporales</taxon>
        <taxon>Streptomycetaceae</taxon>
        <taxon>Kitasatospora</taxon>
    </lineage>
</organism>
<name>A0AB33KAP0_9ACTN</name>
<reference evidence="2" key="1">
    <citation type="submission" date="2024-07" db="EMBL/GenBank/DDBJ databases">
        <title>Complete genome sequences of cellulolytic bacteria, Kitasatospora sp. CMC57 and Streptomyces sp. CMC78, isolated from Japanese agricultural soil.</title>
        <authorList>
            <person name="Hashimoto T."/>
            <person name="Ito M."/>
            <person name="Iwamoto M."/>
            <person name="Fukahori D."/>
            <person name="Shoda T."/>
            <person name="Sakoda M."/>
            <person name="Morohoshi T."/>
            <person name="Mitsuboshi M."/>
            <person name="Nishizawa T."/>
        </authorList>
    </citation>
    <scope>NUCLEOTIDE SEQUENCE</scope>
    <source>
        <strain evidence="2">CMC57</strain>
    </source>
</reference>